<evidence type="ECO:0000256" key="4">
    <source>
        <dbReference type="ARBA" id="ARBA00022692"/>
    </source>
</evidence>
<evidence type="ECO:0000256" key="1">
    <source>
        <dbReference type="ARBA" id="ARBA00004141"/>
    </source>
</evidence>
<dbReference type="EnsemblMetazoa" id="RPRC007408-RA">
    <property type="protein sequence ID" value="RPRC007408-PA"/>
    <property type="gene ID" value="RPRC007408"/>
</dbReference>
<evidence type="ECO:0000256" key="3">
    <source>
        <dbReference type="ARBA" id="ARBA00022448"/>
    </source>
</evidence>
<dbReference type="AlphaFoldDB" id="T1HTN8"/>
<keyword evidence="12" id="KW-0739">Sodium transport</keyword>
<evidence type="ECO:0000256" key="2">
    <source>
        <dbReference type="ARBA" id="ARBA00006434"/>
    </source>
</evidence>
<evidence type="ECO:0000256" key="12">
    <source>
        <dbReference type="ARBA" id="ARBA00023201"/>
    </source>
</evidence>
<evidence type="ECO:0000256" key="5">
    <source>
        <dbReference type="ARBA" id="ARBA00022847"/>
    </source>
</evidence>
<organism evidence="14 15">
    <name type="scientific">Rhodnius prolixus</name>
    <name type="common">Triatomid bug</name>
    <dbReference type="NCBI Taxonomy" id="13249"/>
    <lineage>
        <taxon>Eukaryota</taxon>
        <taxon>Metazoa</taxon>
        <taxon>Ecdysozoa</taxon>
        <taxon>Arthropoda</taxon>
        <taxon>Hexapoda</taxon>
        <taxon>Insecta</taxon>
        <taxon>Pterygota</taxon>
        <taxon>Neoptera</taxon>
        <taxon>Paraneoptera</taxon>
        <taxon>Hemiptera</taxon>
        <taxon>Heteroptera</taxon>
        <taxon>Panheteroptera</taxon>
        <taxon>Cimicomorpha</taxon>
        <taxon>Reduviidae</taxon>
        <taxon>Triatominae</taxon>
        <taxon>Rhodnius</taxon>
    </lineage>
</organism>
<dbReference type="Pfam" id="PF00474">
    <property type="entry name" value="SSF"/>
    <property type="match status" value="1"/>
</dbReference>
<dbReference type="GO" id="GO:0005886">
    <property type="term" value="C:plasma membrane"/>
    <property type="evidence" value="ECO:0007669"/>
    <property type="project" value="TreeGrafter"/>
</dbReference>
<dbReference type="Proteomes" id="UP000015103">
    <property type="component" value="Unassembled WGS sequence"/>
</dbReference>
<proteinExistence type="inferred from homology"/>
<evidence type="ECO:0000256" key="10">
    <source>
        <dbReference type="ARBA" id="ARBA00023136"/>
    </source>
</evidence>
<reference evidence="14" key="1">
    <citation type="submission" date="2015-05" db="UniProtKB">
        <authorList>
            <consortium name="EnsemblMetazoa"/>
        </authorList>
    </citation>
    <scope>IDENTIFICATION</scope>
</reference>
<dbReference type="EMBL" id="ACPB03024962">
    <property type="status" value="NOT_ANNOTATED_CDS"/>
    <property type="molecule type" value="Genomic_DNA"/>
</dbReference>
<name>T1HTN8_RHOPR</name>
<keyword evidence="6" id="KW-0530">Neurotransmitter biosynthesis</keyword>
<evidence type="ECO:0000256" key="6">
    <source>
        <dbReference type="ARBA" id="ARBA00022979"/>
    </source>
</evidence>
<keyword evidence="8" id="KW-0915">Sodium</keyword>
<dbReference type="STRING" id="13249.T1HTN8"/>
<comment type="similarity">
    <text evidence="2 13">Belongs to the sodium:solute symporter (SSF) (TC 2.A.21) family.</text>
</comment>
<evidence type="ECO:0000256" key="7">
    <source>
        <dbReference type="ARBA" id="ARBA00022989"/>
    </source>
</evidence>
<evidence type="ECO:0000313" key="14">
    <source>
        <dbReference type="EnsemblMetazoa" id="RPRC007408-PA"/>
    </source>
</evidence>
<keyword evidence="7" id="KW-1133">Transmembrane helix</keyword>
<keyword evidence="9" id="KW-0406">Ion transport</keyword>
<keyword evidence="4" id="KW-0812">Transmembrane</keyword>
<dbReference type="GO" id="GO:0008292">
    <property type="term" value="P:acetylcholine biosynthetic process"/>
    <property type="evidence" value="ECO:0007669"/>
    <property type="project" value="TreeGrafter"/>
</dbReference>
<comment type="subcellular location">
    <subcellularLocation>
        <location evidence="1">Membrane</location>
        <topology evidence="1">Multi-pass membrane protein</topology>
    </subcellularLocation>
</comment>
<dbReference type="PANTHER" id="PTHR45897">
    <property type="entry name" value="HIGH-AFFINITY CHOLINE TRANSPORTER 1"/>
    <property type="match status" value="1"/>
</dbReference>
<keyword evidence="15" id="KW-1185">Reference proteome</keyword>
<dbReference type="GO" id="GO:0005307">
    <property type="term" value="F:choline:sodium symporter activity"/>
    <property type="evidence" value="ECO:0007669"/>
    <property type="project" value="TreeGrafter"/>
</dbReference>
<dbReference type="eggNOG" id="KOG3761">
    <property type="taxonomic scope" value="Eukaryota"/>
</dbReference>
<dbReference type="InParanoid" id="T1HTN8"/>
<dbReference type="VEuPathDB" id="VectorBase:RPRC007408"/>
<dbReference type="EMBL" id="ACPB03024961">
    <property type="status" value="NOT_ANNOTATED_CDS"/>
    <property type="molecule type" value="Genomic_DNA"/>
</dbReference>
<keyword evidence="10" id="KW-0472">Membrane</keyword>
<accession>T1HTN8</accession>
<evidence type="ECO:0000256" key="11">
    <source>
        <dbReference type="ARBA" id="ARBA00023180"/>
    </source>
</evidence>
<dbReference type="HOGENOM" id="CLU_3261097_0_0_1"/>
<dbReference type="PROSITE" id="PS50283">
    <property type="entry name" value="NA_SOLUT_SYMP_3"/>
    <property type="match status" value="1"/>
</dbReference>
<evidence type="ECO:0000256" key="9">
    <source>
        <dbReference type="ARBA" id="ARBA00023065"/>
    </source>
</evidence>
<dbReference type="Gene3D" id="1.20.1730.10">
    <property type="entry name" value="Sodium/glucose cotransporter"/>
    <property type="match status" value="1"/>
</dbReference>
<evidence type="ECO:0000313" key="15">
    <source>
        <dbReference type="Proteomes" id="UP000015103"/>
    </source>
</evidence>
<evidence type="ECO:0000256" key="8">
    <source>
        <dbReference type="ARBA" id="ARBA00023053"/>
    </source>
</evidence>
<sequence length="42" mass="4684">MDHRTSVIFSSCIAVFYTLFGGLYSVAYTDVIQLFCIFIGLA</sequence>
<keyword evidence="3" id="KW-0813">Transport</keyword>
<dbReference type="InterPro" id="IPR038377">
    <property type="entry name" value="Na/Glc_symporter_sf"/>
</dbReference>
<keyword evidence="5" id="KW-0769">Symport</keyword>
<dbReference type="InterPro" id="IPR052244">
    <property type="entry name" value="Choline_transporter"/>
</dbReference>
<dbReference type="PANTHER" id="PTHR45897:SF4">
    <property type="entry name" value="HIGH-AFFINITY CHOLINE TRANSPORTER 1"/>
    <property type="match status" value="1"/>
</dbReference>
<dbReference type="InterPro" id="IPR001734">
    <property type="entry name" value="Na/solute_symporter"/>
</dbReference>
<protein>
    <submittedName>
        <fullName evidence="14">Uncharacterized protein</fullName>
    </submittedName>
</protein>
<evidence type="ECO:0000256" key="13">
    <source>
        <dbReference type="RuleBase" id="RU362091"/>
    </source>
</evidence>
<keyword evidence="11" id="KW-0325">Glycoprotein</keyword>